<dbReference type="PANTHER" id="PTHR48063:SF98">
    <property type="entry name" value="LRR RECEPTOR-LIKE SERINE_THREONINE-PROTEIN KINASE FLS2"/>
    <property type="match status" value="1"/>
</dbReference>
<name>A0ABU6ZLP0_9FABA</name>
<evidence type="ECO:0000256" key="3">
    <source>
        <dbReference type="ARBA" id="ARBA00022729"/>
    </source>
</evidence>
<evidence type="ECO:0000256" key="6">
    <source>
        <dbReference type="ARBA" id="ARBA00023170"/>
    </source>
</evidence>
<evidence type="ECO:0000256" key="1">
    <source>
        <dbReference type="ARBA" id="ARBA00004479"/>
    </source>
</evidence>
<evidence type="ECO:0000256" key="5">
    <source>
        <dbReference type="ARBA" id="ARBA00023136"/>
    </source>
</evidence>
<organism evidence="8 9">
    <name type="scientific">Stylosanthes scabra</name>
    <dbReference type="NCBI Taxonomy" id="79078"/>
    <lineage>
        <taxon>Eukaryota</taxon>
        <taxon>Viridiplantae</taxon>
        <taxon>Streptophyta</taxon>
        <taxon>Embryophyta</taxon>
        <taxon>Tracheophyta</taxon>
        <taxon>Spermatophyta</taxon>
        <taxon>Magnoliopsida</taxon>
        <taxon>eudicotyledons</taxon>
        <taxon>Gunneridae</taxon>
        <taxon>Pentapetalae</taxon>
        <taxon>rosids</taxon>
        <taxon>fabids</taxon>
        <taxon>Fabales</taxon>
        <taxon>Fabaceae</taxon>
        <taxon>Papilionoideae</taxon>
        <taxon>50 kb inversion clade</taxon>
        <taxon>dalbergioids sensu lato</taxon>
        <taxon>Dalbergieae</taxon>
        <taxon>Pterocarpus clade</taxon>
        <taxon>Stylosanthes</taxon>
    </lineage>
</organism>
<evidence type="ECO:0000256" key="4">
    <source>
        <dbReference type="ARBA" id="ARBA00022989"/>
    </source>
</evidence>
<dbReference type="Pfam" id="PF00560">
    <property type="entry name" value="LRR_1"/>
    <property type="match status" value="8"/>
</dbReference>
<dbReference type="Proteomes" id="UP001341840">
    <property type="component" value="Unassembled WGS sequence"/>
</dbReference>
<dbReference type="EMBL" id="JASCZI010272604">
    <property type="protein sequence ID" value="MED6222891.1"/>
    <property type="molecule type" value="Genomic_DNA"/>
</dbReference>
<keyword evidence="9" id="KW-1185">Reference proteome</keyword>
<keyword evidence="6" id="KW-0675">Receptor</keyword>
<reference evidence="8 9" key="1">
    <citation type="journal article" date="2023" name="Plants (Basel)">
        <title>Bridging the Gap: Combining Genomics and Transcriptomics Approaches to Understand Stylosanthes scabra, an Orphan Legume from the Brazilian Caatinga.</title>
        <authorList>
            <person name="Ferreira-Neto J.R.C."/>
            <person name="da Silva M.D."/>
            <person name="Binneck E."/>
            <person name="de Melo N.F."/>
            <person name="da Silva R.H."/>
            <person name="de Melo A.L.T.M."/>
            <person name="Pandolfi V."/>
            <person name="Bustamante F.O."/>
            <person name="Brasileiro-Vidal A.C."/>
            <person name="Benko-Iseppon A.M."/>
        </authorList>
    </citation>
    <scope>NUCLEOTIDE SEQUENCE [LARGE SCALE GENOMIC DNA]</scope>
    <source>
        <tissue evidence="8">Leaves</tissue>
    </source>
</reference>
<evidence type="ECO:0000313" key="9">
    <source>
        <dbReference type="Proteomes" id="UP001341840"/>
    </source>
</evidence>
<keyword evidence="5" id="KW-0472">Membrane</keyword>
<comment type="subcellular location">
    <subcellularLocation>
        <location evidence="1">Membrane</location>
        <topology evidence="1">Single-pass type I membrane protein</topology>
    </subcellularLocation>
</comment>
<dbReference type="SUPFAM" id="SSF52047">
    <property type="entry name" value="RNI-like"/>
    <property type="match status" value="1"/>
</dbReference>
<proteinExistence type="predicted"/>
<dbReference type="InterPro" id="IPR032675">
    <property type="entry name" value="LRR_dom_sf"/>
</dbReference>
<sequence>MRRKRALIPLAYSRLGLPMKKIAANGEEFIVISDNITHITELHLPCDTIQSDEILDKDNEKWHCLSELHLEECQLQNINPSLQYANFTSLKFLNLAFNEFSSVLPAWLFNLSDISYIDISKNFMHGQLPQTLPKFHQSIESLYLNNNDLDGPIPDWLSQLDQLQVLALSHNSFNGPISTILGNLSSSLIELRLHSNNLTGIVSEKDFHLLSKLKILGLGSTSLIFDLDTKWNPPFQLQVLALEYLGPKFPPWIYTQSSLKVLYIGNSRASFQPLGKFWKFTAQLEVLNLINNSINADMSNVLLDSKVVIMLLSGSVPQVTQNMTHLDLSYNNLSDISPFLCQKVKGKWNLETLFISDNALSGEIPNCFMNWRSLLQVNLGNNNLRGKIPHSIGSLSRLIFLGLEKNKFMSLNLSHNQLMGMVPQDLGNLTKLESLDLSSDLFSPLSMSSMSFLESLNLSCNNFEGEIPSGTQLEGFTNLSYFVDLHSQRSAHKMRKPKREDGDDDADNSEVWSWFFMGLGIGFATSFWEHLVLFSSTEDSDMLISDF</sequence>
<evidence type="ECO:0000313" key="8">
    <source>
        <dbReference type="EMBL" id="MED6222891.1"/>
    </source>
</evidence>
<accession>A0ABU6ZLP0</accession>
<dbReference type="Gene3D" id="3.80.10.10">
    <property type="entry name" value="Ribonuclease Inhibitor"/>
    <property type="match status" value="3"/>
</dbReference>
<dbReference type="PROSITE" id="PS51450">
    <property type="entry name" value="LRR"/>
    <property type="match status" value="1"/>
</dbReference>
<keyword evidence="7" id="KW-0325">Glycoprotein</keyword>
<keyword evidence="4" id="KW-1133">Transmembrane helix</keyword>
<keyword evidence="3" id="KW-0732">Signal</keyword>
<dbReference type="InterPro" id="IPR001611">
    <property type="entry name" value="Leu-rich_rpt"/>
</dbReference>
<gene>
    <name evidence="8" type="ORF">PIB30_068812</name>
</gene>
<keyword evidence="2" id="KW-0812">Transmembrane</keyword>
<comment type="caution">
    <text evidence="8">The sequence shown here is derived from an EMBL/GenBank/DDBJ whole genome shotgun (WGS) entry which is preliminary data.</text>
</comment>
<protein>
    <submittedName>
        <fullName evidence="8">Uncharacterized protein</fullName>
    </submittedName>
</protein>
<dbReference type="SUPFAM" id="SSF52058">
    <property type="entry name" value="L domain-like"/>
    <property type="match status" value="1"/>
</dbReference>
<evidence type="ECO:0000256" key="7">
    <source>
        <dbReference type="ARBA" id="ARBA00023180"/>
    </source>
</evidence>
<dbReference type="PANTHER" id="PTHR48063">
    <property type="entry name" value="LRR RECEPTOR-LIKE KINASE"/>
    <property type="match status" value="1"/>
</dbReference>
<dbReference type="InterPro" id="IPR046956">
    <property type="entry name" value="RLP23-like"/>
</dbReference>
<evidence type="ECO:0000256" key="2">
    <source>
        <dbReference type="ARBA" id="ARBA00022692"/>
    </source>
</evidence>